<comment type="caution">
    <text evidence="2">The sequence shown here is derived from an EMBL/GenBank/DDBJ whole genome shotgun (WGS) entry which is preliminary data.</text>
</comment>
<sequence length="491" mass="53531">MRAPIDLQLGWPSPTLHPTSALLASASPLLGGGSPSTSAAALNYGPGHGYAPLRRSIAAWLTRNYHHHGDDDGDDASPLAIPAARIGVGNGASGTLLNAVLRLADPARYTRAVWMVEPTYFLACPIFADAGFGGDGEDDGEDGGRSRMRGVPEDEEGIDVGFLRASIERVEEEVRSGTGFWGGLGLREREPKKKGSGSGPCKVYKHVLYMVPTWSNPSAKTMSLRRREQVVRLAREFDVLVVTDDVYDVLRWPVEEGVPVEELGPLPPRIVDVDRVLDGGPKDRWGNALSNGSFSKIIAPGIRVSWVESTPAVVDRVMIIGSTRSGGNPAHFSSMFVHQMLSTGALQKHIDTVLVPTYRRRYHALMSAIKDYLMPLGVVIDVGKKYEEPGLRHPESAGGFFTYLMLPPDLPPAEKLAAVARDKHKCKFAFGDMFKIEGDPGSAERARQKGGFEMGIRLCWAWLEEEQLVEGVRRMAQTIKDVRAEQSGRIG</sequence>
<evidence type="ECO:0000313" key="3">
    <source>
        <dbReference type="Proteomes" id="UP000183809"/>
    </source>
</evidence>
<dbReference type="Pfam" id="PF00155">
    <property type="entry name" value="Aminotran_1_2"/>
    <property type="match status" value="1"/>
</dbReference>
<dbReference type="Gene3D" id="3.90.1150.10">
    <property type="entry name" value="Aspartate Aminotransferase, domain 1"/>
    <property type="match status" value="1"/>
</dbReference>
<dbReference type="Gene3D" id="3.40.640.10">
    <property type="entry name" value="Type I PLP-dependent aspartate aminotransferase-like (Major domain)"/>
    <property type="match status" value="1"/>
</dbReference>
<dbReference type="SUPFAM" id="SSF53383">
    <property type="entry name" value="PLP-dependent transferases"/>
    <property type="match status" value="1"/>
</dbReference>
<dbReference type="STRING" id="236234.A0A1J9SCU7"/>
<dbReference type="InterPro" id="IPR015422">
    <property type="entry name" value="PyrdxlP-dep_Trfase_small"/>
</dbReference>
<dbReference type="PANTHER" id="PTHR42858:SF1">
    <property type="entry name" value="LD15494P"/>
    <property type="match status" value="1"/>
</dbReference>
<dbReference type="InterPro" id="IPR004839">
    <property type="entry name" value="Aminotransferase_I/II_large"/>
</dbReference>
<dbReference type="CDD" id="cd00609">
    <property type="entry name" value="AAT_like"/>
    <property type="match status" value="1"/>
</dbReference>
<dbReference type="GeneID" id="31018815"/>
<dbReference type="PANTHER" id="PTHR42858">
    <property type="entry name" value="AMINOTRANSFERASE"/>
    <property type="match status" value="1"/>
</dbReference>
<dbReference type="GO" id="GO:0047536">
    <property type="term" value="F:2-aminoadipate transaminase activity"/>
    <property type="evidence" value="ECO:0007669"/>
    <property type="project" value="TreeGrafter"/>
</dbReference>
<dbReference type="Proteomes" id="UP000183809">
    <property type="component" value="Unassembled WGS sequence"/>
</dbReference>
<reference evidence="2 3" key="1">
    <citation type="submission" date="2016-10" db="EMBL/GenBank/DDBJ databases">
        <title>Proteomics and genomics reveal pathogen-plant mechanisms compatible with a hemibiotrophic lifestyle of Diplodia corticola.</title>
        <authorList>
            <person name="Fernandes I."/>
            <person name="De Jonge R."/>
            <person name="Van De Peer Y."/>
            <person name="Devreese B."/>
            <person name="Alves A."/>
            <person name="Esteves A.C."/>
        </authorList>
    </citation>
    <scope>NUCLEOTIDE SEQUENCE [LARGE SCALE GENOMIC DNA]</scope>
    <source>
        <strain evidence="2 3">CBS 112549</strain>
    </source>
</reference>
<gene>
    <name evidence="2" type="ORF">BKCO1_7000111</name>
</gene>
<dbReference type="AlphaFoldDB" id="A0A1J9SCU7"/>
<dbReference type="InterPro" id="IPR015421">
    <property type="entry name" value="PyrdxlP-dep_Trfase_major"/>
</dbReference>
<dbReference type="EMBL" id="MNUE01000007">
    <property type="protein sequence ID" value="OJD37397.1"/>
    <property type="molecule type" value="Genomic_DNA"/>
</dbReference>
<dbReference type="InterPro" id="IPR015424">
    <property type="entry name" value="PyrdxlP-dep_Trfase"/>
</dbReference>
<proteinExistence type="predicted"/>
<dbReference type="OrthoDB" id="7042322at2759"/>
<keyword evidence="2" id="KW-0032">Aminotransferase</keyword>
<accession>A0A1J9SCU7</accession>
<dbReference type="RefSeq" id="XP_020133536.1">
    <property type="nucleotide sequence ID" value="XM_020278554.1"/>
</dbReference>
<keyword evidence="2" id="KW-0808">Transferase</keyword>
<evidence type="ECO:0000259" key="1">
    <source>
        <dbReference type="Pfam" id="PF00155"/>
    </source>
</evidence>
<protein>
    <submittedName>
        <fullName evidence="2">Aminotransferase</fullName>
    </submittedName>
</protein>
<organism evidence="2 3">
    <name type="scientific">Diplodia corticola</name>
    <dbReference type="NCBI Taxonomy" id="236234"/>
    <lineage>
        <taxon>Eukaryota</taxon>
        <taxon>Fungi</taxon>
        <taxon>Dikarya</taxon>
        <taxon>Ascomycota</taxon>
        <taxon>Pezizomycotina</taxon>
        <taxon>Dothideomycetes</taxon>
        <taxon>Dothideomycetes incertae sedis</taxon>
        <taxon>Botryosphaeriales</taxon>
        <taxon>Botryosphaeriaceae</taxon>
        <taxon>Diplodia</taxon>
    </lineage>
</organism>
<feature type="domain" description="Aminotransferase class I/classII large" evidence="1">
    <location>
        <begin position="211"/>
        <end position="426"/>
    </location>
</feature>
<name>A0A1J9SCU7_9PEZI</name>
<dbReference type="GO" id="GO:0030170">
    <property type="term" value="F:pyridoxal phosphate binding"/>
    <property type="evidence" value="ECO:0007669"/>
    <property type="project" value="InterPro"/>
</dbReference>
<keyword evidence="3" id="KW-1185">Reference proteome</keyword>
<evidence type="ECO:0000313" key="2">
    <source>
        <dbReference type="EMBL" id="OJD37397.1"/>
    </source>
</evidence>